<sequence length="376" mass="40933">MRIAFPPYGTIESMESFSLRIPCLWETAKGAVFDAKGAGARGDVPRRRGLSDAAHFSRGRRRGEYEPGGANPLPRPVDGERNRTPPRTRLGRPPLRPRPPRRDPHGSRRSVGDPRPGYPRAMGCRLRRTFPRGSRRPFRDARRRDEPNGRRVPPSANSPGFSLPPSRGRRAPPPGKHGRGPSRPRTARGSRSSGGGRRAASPVLSQSSRAPRRPRLRRSCRRLGGLRSVPMFFRGGRHAPPKAERLLQNVEGGSPVCRQCLQSARAGALARARAGFGNAGAYGRPVAGVGYPPRPNARLGERARHSRGGRRGTRGRPSPRTGPRFLRVARRGVSAADGAFGVPLRPSVPPRHAARGRNPPPLRLCPRRARFSGGGG</sequence>
<dbReference type="EMBL" id="PEBW01000003">
    <property type="protein sequence ID" value="PTQ52087.1"/>
    <property type="molecule type" value="Genomic_DNA"/>
</dbReference>
<feature type="region of interest" description="Disordered" evidence="1">
    <location>
        <begin position="291"/>
        <end position="376"/>
    </location>
</feature>
<dbReference type="Proteomes" id="UP000244016">
    <property type="component" value="Unassembled WGS sequence"/>
</dbReference>
<gene>
    <name evidence="2" type="ORF">BLITH_1054</name>
</gene>
<comment type="caution">
    <text evidence="2">The sequence shown here is derived from an EMBL/GenBank/DDBJ whole genome shotgun (WGS) entry which is preliminary data.</text>
</comment>
<name>A0A2T5G7C5_9BACL</name>
<feature type="compositionally biased region" description="Basic and acidic residues" evidence="1">
    <location>
        <begin position="100"/>
        <end position="112"/>
    </location>
</feature>
<feature type="compositionally biased region" description="Basic residues" evidence="1">
    <location>
        <begin position="304"/>
        <end position="314"/>
    </location>
</feature>
<feature type="region of interest" description="Disordered" evidence="1">
    <location>
        <begin position="34"/>
        <end position="217"/>
    </location>
</feature>
<feature type="compositionally biased region" description="Low complexity" evidence="1">
    <location>
        <begin position="198"/>
        <end position="209"/>
    </location>
</feature>
<proteinExistence type="predicted"/>
<feature type="compositionally biased region" description="Basic and acidic residues" evidence="1">
    <location>
        <begin position="137"/>
        <end position="149"/>
    </location>
</feature>
<dbReference type="AlphaFoldDB" id="A0A2T5G7C5"/>
<reference evidence="2 3" key="1">
    <citation type="submission" date="2017-08" db="EMBL/GenBank/DDBJ databases">
        <title>Burning lignite coal seam in the remote Altai Mountains harbors a hydrogen-driven thermophilic microbial community.</title>
        <authorList>
            <person name="Kadnikov V.V."/>
            <person name="Mardanov A.V."/>
            <person name="Ivasenko D."/>
            <person name="Beletsky A.V."/>
            <person name="Karnachuk O.V."/>
            <person name="Ravin N.V."/>
        </authorList>
    </citation>
    <scope>NUCLEOTIDE SEQUENCE [LARGE SCALE GENOMIC DNA]</scope>
    <source>
        <strain evidence="2">AL31</strain>
    </source>
</reference>
<feature type="compositionally biased region" description="Basic residues" evidence="1">
    <location>
        <begin position="176"/>
        <end position="188"/>
    </location>
</feature>
<protein>
    <submittedName>
        <fullName evidence="2">Putative ABC transporter ATP-binding protein</fullName>
    </submittedName>
</protein>
<organism evidence="2 3">
    <name type="scientific">Brockia lithotrophica</name>
    <dbReference type="NCBI Taxonomy" id="933949"/>
    <lineage>
        <taxon>Bacteria</taxon>
        <taxon>Bacillati</taxon>
        <taxon>Bacillota</taxon>
        <taxon>Bacilli</taxon>
        <taxon>Bacillales</taxon>
        <taxon>Bacillales Family X. Incertae Sedis</taxon>
        <taxon>Brockia</taxon>
    </lineage>
</organism>
<keyword evidence="2" id="KW-0067">ATP-binding</keyword>
<feature type="compositionally biased region" description="Low complexity" evidence="1">
    <location>
        <begin position="315"/>
        <end position="324"/>
    </location>
</feature>
<dbReference type="GO" id="GO:0005524">
    <property type="term" value="F:ATP binding"/>
    <property type="evidence" value="ECO:0007669"/>
    <property type="project" value="UniProtKB-KW"/>
</dbReference>
<keyword evidence="2" id="KW-0547">Nucleotide-binding</keyword>
<evidence type="ECO:0000313" key="2">
    <source>
        <dbReference type="EMBL" id="PTQ52087.1"/>
    </source>
</evidence>
<accession>A0A2T5G7C5</accession>
<evidence type="ECO:0000256" key="1">
    <source>
        <dbReference type="SAM" id="MobiDB-lite"/>
    </source>
</evidence>
<feature type="compositionally biased region" description="Basic residues" evidence="1">
    <location>
        <begin position="125"/>
        <end position="136"/>
    </location>
</feature>
<evidence type="ECO:0000313" key="3">
    <source>
        <dbReference type="Proteomes" id="UP000244016"/>
    </source>
</evidence>